<dbReference type="SUPFAM" id="SSF56954">
    <property type="entry name" value="Outer membrane efflux proteins (OEP)"/>
    <property type="match status" value="1"/>
</dbReference>
<proteinExistence type="predicted"/>
<evidence type="ECO:0000313" key="8">
    <source>
        <dbReference type="Proteomes" id="UP000807825"/>
    </source>
</evidence>
<dbReference type="GO" id="GO:0015288">
    <property type="term" value="F:porin activity"/>
    <property type="evidence" value="ECO:0007669"/>
    <property type="project" value="TreeGrafter"/>
</dbReference>
<name>A0A9D6V6N6_9BACT</name>
<evidence type="ECO:0000256" key="5">
    <source>
        <dbReference type="ARBA" id="ARBA00023237"/>
    </source>
</evidence>
<dbReference type="InterPro" id="IPR051906">
    <property type="entry name" value="TolC-like"/>
</dbReference>
<comment type="subcellular location">
    <subcellularLocation>
        <location evidence="1">Cell outer membrane</location>
    </subcellularLocation>
</comment>
<dbReference type="AlphaFoldDB" id="A0A9D6V6N6"/>
<keyword evidence="2" id="KW-1134">Transmembrane beta strand</keyword>
<sequence>MVRLVARTVKYPHFIVKWAAERSSLYRHLVGRFLILAIACSLLAPQVARASSDANRGPESYGYFDFPTCVRYALVHSEDFLKNRIDVQVKSIDLKDAHSEVFPTVQVITRYYIDRAKSKDSTDNSHGSLSVSFFMLNWDIYVALLKIKSHSILVDIGQMSHFDKISENIGNMAKIFYRIHVLERVIKARKQAAALHKNRLDYFKTRLDQGAIDTVDYRSWANLTRNENLRIRIMEKELEERISSLKMLMGYQPDYYLPLDTRDAANQILGGFNGQMVSYADIQSANLSLQIAAKHEQLQSNRVTGSYVSLLPRPIIILEQIENQVDRASGFNFALGFDYTVWDGFRRVRDIRRQKLRAMQLKADRDQLSKRIYGSFTRLRDELGIFNEKVALEREQVRIAELDEERALLQYKATQIPYDAYVQKRIGKVDAYANSLTSLQERVQALIDLATIAGGLNRYNARIQY</sequence>
<evidence type="ECO:0000256" key="2">
    <source>
        <dbReference type="ARBA" id="ARBA00022452"/>
    </source>
</evidence>
<dbReference type="GO" id="GO:0015562">
    <property type="term" value="F:efflux transmembrane transporter activity"/>
    <property type="evidence" value="ECO:0007669"/>
    <property type="project" value="InterPro"/>
</dbReference>
<feature type="coiled-coil region" evidence="6">
    <location>
        <begin position="351"/>
        <end position="412"/>
    </location>
</feature>
<dbReference type="Proteomes" id="UP000807825">
    <property type="component" value="Unassembled WGS sequence"/>
</dbReference>
<organism evidence="7 8">
    <name type="scientific">Desulfomonile tiedjei</name>
    <dbReference type="NCBI Taxonomy" id="2358"/>
    <lineage>
        <taxon>Bacteria</taxon>
        <taxon>Pseudomonadati</taxon>
        <taxon>Thermodesulfobacteriota</taxon>
        <taxon>Desulfomonilia</taxon>
        <taxon>Desulfomonilales</taxon>
        <taxon>Desulfomonilaceae</taxon>
        <taxon>Desulfomonile</taxon>
    </lineage>
</organism>
<evidence type="ECO:0000256" key="3">
    <source>
        <dbReference type="ARBA" id="ARBA00022692"/>
    </source>
</evidence>
<dbReference type="Gene3D" id="1.20.1600.10">
    <property type="entry name" value="Outer membrane efflux proteins (OEP)"/>
    <property type="match status" value="1"/>
</dbReference>
<gene>
    <name evidence="7" type="ORF">HY912_23795</name>
</gene>
<reference evidence="7" key="1">
    <citation type="submission" date="2020-07" db="EMBL/GenBank/DDBJ databases">
        <title>Huge and variable diversity of episymbiotic CPR bacteria and DPANN archaea in groundwater ecosystems.</title>
        <authorList>
            <person name="He C.Y."/>
            <person name="Keren R."/>
            <person name="Whittaker M."/>
            <person name="Farag I.F."/>
            <person name="Doudna J."/>
            <person name="Cate J.H.D."/>
            <person name="Banfield J.F."/>
        </authorList>
    </citation>
    <scope>NUCLEOTIDE SEQUENCE</scope>
    <source>
        <strain evidence="7">NC_groundwater_1664_Pr3_B-0.1um_52_9</strain>
    </source>
</reference>
<accession>A0A9D6V6N6</accession>
<protein>
    <submittedName>
        <fullName evidence="7">TolC family protein</fullName>
    </submittedName>
</protein>
<evidence type="ECO:0000256" key="4">
    <source>
        <dbReference type="ARBA" id="ARBA00023136"/>
    </source>
</evidence>
<keyword evidence="4" id="KW-0472">Membrane</keyword>
<dbReference type="EMBL" id="JACRDE010000621">
    <property type="protein sequence ID" value="MBI5252529.1"/>
    <property type="molecule type" value="Genomic_DNA"/>
</dbReference>
<comment type="caution">
    <text evidence="7">The sequence shown here is derived from an EMBL/GenBank/DDBJ whole genome shotgun (WGS) entry which is preliminary data.</text>
</comment>
<dbReference type="PANTHER" id="PTHR30026:SF20">
    <property type="entry name" value="OUTER MEMBRANE PROTEIN TOLC"/>
    <property type="match status" value="1"/>
</dbReference>
<keyword evidence="3" id="KW-0812">Transmembrane</keyword>
<dbReference type="GO" id="GO:0009279">
    <property type="term" value="C:cell outer membrane"/>
    <property type="evidence" value="ECO:0007669"/>
    <property type="project" value="UniProtKB-SubCell"/>
</dbReference>
<keyword evidence="5" id="KW-0998">Cell outer membrane</keyword>
<evidence type="ECO:0000256" key="6">
    <source>
        <dbReference type="SAM" id="Coils"/>
    </source>
</evidence>
<evidence type="ECO:0000256" key="1">
    <source>
        <dbReference type="ARBA" id="ARBA00004442"/>
    </source>
</evidence>
<dbReference type="GO" id="GO:1990281">
    <property type="term" value="C:efflux pump complex"/>
    <property type="evidence" value="ECO:0007669"/>
    <property type="project" value="TreeGrafter"/>
</dbReference>
<evidence type="ECO:0000313" key="7">
    <source>
        <dbReference type="EMBL" id="MBI5252529.1"/>
    </source>
</evidence>
<keyword evidence="6" id="KW-0175">Coiled coil</keyword>
<dbReference type="PANTHER" id="PTHR30026">
    <property type="entry name" value="OUTER MEMBRANE PROTEIN TOLC"/>
    <property type="match status" value="1"/>
</dbReference>